<comment type="caution">
    <text evidence="4">The sequence shown here is derived from an EMBL/GenBank/DDBJ whole genome shotgun (WGS) entry which is preliminary data.</text>
</comment>
<evidence type="ECO:0008006" key="6">
    <source>
        <dbReference type="Google" id="ProtNLM"/>
    </source>
</evidence>
<keyword evidence="3" id="KW-0812">Transmembrane</keyword>
<dbReference type="Gene3D" id="3.90.550.20">
    <property type="match status" value="1"/>
</dbReference>
<evidence type="ECO:0000256" key="2">
    <source>
        <dbReference type="ARBA" id="ARBA00022679"/>
    </source>
</evidence>
<comment type="similarity">
    <text evidence="1">Belongs to the glycosyltransferase 32 family.</text>
</comment>
<dbReference type="Pfam" id="PF04488">
    <property type="entry name" value="Gly_transf_sug"/>
    <property type="match status" value="1"/>
</dbReference>
<dbReference type="GO" id="GO:0051999">
    <property type="term" value="P:mannosyl-inositol phosphorylceramide biosynthetic process"/>
    <property type="evidence" value="ECO:0007669"/>
    <property type="project" value="TreeGrafter"/>
</dbReference>
<feature type="transmembrane region" description="Helical" evidence="3">
    <location>
        <begin position="48"/>
        <end position="66"/>
    </location>
</feature>
<keyword evidence="5" id="KW-1185">Reference proteome</keyword>
<dbReference type="InterPro" id="IPR051706">
    <property type="entry name" value="Glycosyltransferase_domain"/>
</dbReference>
<evidence type="ECO:0000256" key="1">
    <source>
        <dbReference type="ARBA" id="ARBA00009003"/>
    </source>
</evidence>
<keyword evidence="3" id="KW-1133">Transmembrane helix</keyword>
<accession>A0A139HBP4</accession>
<proteinExistence type="inferred from homology"/>
<dbReference type="Proteomes" id="UP000070133">
    <property type="component" value="Unassembled WGS sequence"/>
</dbReference>
<name>A0A139HBP4_9PEZI</name>
<reference evidence="4 5" key="1">
    <citation type="submission" date="2015-07" db="EMBL/GenBank/DDBJ databases">
        <title>Comparative genomics of the Sigatoka disease complex on banana suggests a link between parallel evolutionary changes in Pseudocercospora fijiensis and Pseudocercospora eumusae and increased virulence on the banana host.</title>
        <authorList>
            <person name="Chang T.-C."/>
            <person name="Salvucci A."/>
            <person name="Crous P.W."/>
            <person name="Stergiopoulos I."/>
        </authorList>
    </citation>
    <scope>NUCLEOTIDE SEQUENCE [LARGE SCALE GENOMIC DNA]</scope>
    <source>
        <strain evidence="4 5">CBS 114824</strain>
    </source>
</reference>
<sequence length="419" mass="47638">MLLSVRAACTVAVKVLLSTGLTLWWACFNNTESQGLEGSSKTQSNMRTRYFVSLVLLGTVSILLLLRQHIRDLGEIARTYSVFHSYIKHNPDVLFGYPSSSTPRKDISLAEPIPKIIHQIFLSDGKANASISKYEPAIESCKTLHPSWKAYMWTDSDARDFMSKHYPEIYPHYVGYKQNIQRANVLRYALLHHYGGVYVDLDVTCRVALDAQLDEKSGVPTLTHLPLLTPGAYPAGVNNAFILSRPKHPFLTELLRKVPSRDIWWPMPYVENMLSTGCGFFGNIWMSFALRLEREKINPGVRKEDRVYILADQNGDMESQMLRGKVVTPLFEHGGASSWHGWDAAMLVLIGKHYGFFAMGLILAISLAVAAAWKLTRRSRQPQRRRASWSSLISRLSLERRSLEKRAHEDEERGLMREE</sequence>
<feature type="transmembrane region" description="Helical" evidence="3">
    <location>
        <begin position="354"/>
        <end position="376"/>
    </location>
</feature>
<dbReference type="InterPro" id="IPR029044">
    <property type="entry name" value="Nucleotide-diphossugar_trans"/>
</dbReference>
<evidence type="ECO:0000313" key="4">
    <source>
        <dbReference type="EMBL" id="KXS99869.1"/>
    </source>
</evidence>
<evidence type="ECO:0000313" key="5">
    <source>
        <dbReference type="Proteomes" id="UP000070133"/>
    </source>
</evidence>
<dbReference type="GO" id="GO:0000030">
    <property type="term" value="F:mannosyltransferase activity"/>
    <property type="evidence" value="ECO:0007669"/>
    <property type="project" value="TreeGrafter"/>
</dbReference>
<dbReference type="SUPFAM" id="SSF53448">
    <property type="entry name" value="Nucleotide-diphospho-sugar transferases"/>
    <property type="match status" value="1"/>
</dbReference>
<dbReference type="AlphaFoldDB" id="A0A139HBP4"/>
<gene>
    <name evidence="4" type="ORF">AC578_4474</name>
</gene>
<dbReference type="OrthoDB" id="3647at2759"/>
<dbReference type="PANTHER" id="PTHR32385">
    <property type="entry name" value="MANNOSYL PHOSPHORYLINOSITOL CERAMIDE SYNTHASE"/>
    <property type="match status" value="1"/>
</dbReference>
<dbReference type="EMBL" id="LFZN01000084">
    <property type="protein sequence ID" value="KXS99869.1"/>
    <property type="molecule type" value="Genomic_DNA"/>
</dbReference>
<organism evidence="4 5">
    <name type="scientific">Pseudocercospora eumusae</name>
    <dbReference type="NCBI Taxonomy" id="321146"/>
    <lineage>
        <taxon>Eukaryota</taxon>
        <taxon>Fungi</taxon>
        <taxon>Dikarya</taxon>
        <taxon>Ascomycota</taxon>
        <taxon>Pezizomycotina</taxon>
        <taxon>Dothideomycetes</taxon>
        <taxon>Dothideomycetidae</taxon>
        <taxon>Mycosphaerellales</taxon>
        <taxon>Mycosphaerellaceae</taxon>
        <taxon>Pseudocercospora</taxon>
    </lineage>
</organism>
<dbReference type="PANTHER" id="PTHR32385:SF15">
    <property type="entry name" value="INOSITOL PHOSPHOCERAMIDE MANNOSYLTRANSFERASE 1"/>
    <property type="match status" value="1"/>
</dbReference>
<dbReference type="GO" id="GO:0016020">
    <property type="term" value="C:membrane"/>
    <property type="evidence" value="ECO:0007669"/>
    <property type="project" value="GOC"/>
</dbReference>
<dbReference type="STRING" id="321146.A0A139HBP4"/>
<keyword evidence="3" id="KW-0472">Membrane</keyword>
<keyword evidence="2" id="KW-0808">Transferase</keyword>
<evidence type="ECO:0000256" key="3">
    <source>
        <dbReference type="SAM" id="Phobius"/>
    </source>
</evidence>
<protein>
    <recommendedName>
        <fullName evidence="6">Glycosyltransferase family 32 protein</fullName>
    </recommendedName>
</protein>
<dbReference type="InterPro" id="IPR007577">
    <property type="entry name" value="GlycoTrfase_DXD_sugar-bd_CS"/>
</dbReference>